<feature type="domain" description="Peptidase S8/S53" evidence="9">
    <location>
        <begin position="145"/>
        <end position="591"/>
    </location>
</feature>
<dbReference type="InterPro" id="IPR010259">
    <property type="entry name" value="S8pro/Inhibitor_I9"/>
</dbReference>
<feature type="domain" description="Inhibitor I9" evidence="10">
    <location>
        <begin position="853"/>
        <end position="915"/>
    </location>
</feature>
<feature type="active site" description="Charge relay system" evidence="6 7">
    <location>
        <position position="554"/>
    </location>
</feature>
<dbReference type="PROSITE" id="PS51892">
    <property type="entry name" value="SUBTILASE"/>
    <property type="match status" value="1"/>
</dbReference>
<reference evidence="12" key="1">
    <citation type="journal article" date="2007" name="PLoS ONE">
        <title>The first genome sequence of an elite grapevine cultivar (Pinot noir Vitis vinifera L.): coping with a highly heterozygous genome.</title>
        <authorList>
            <person name="Velasco R."/>
            <person name="Zharkikh A."/>
            <person name="Troggio M."/>
            <person name="Cartwright D.A."/>
            <person name="Cestaro A."/>
            <person name="Pruss D."/>
            <person name="Pindo M."/>
            <person name="FitzGerald L.M."/>
            <person name="Vezzulli S."/>
            <person name="Reid J."/>
            <person name="Malacarne G."/>
            <person name="Iliev D."/>
            <person name="Coppola G."/>
            <person name="Wardell B."/>
            <person name="Micheletti D."/>
            <person name="Macalma T."/>
            <person name="Facci M."/>
            <person name="Mitchell J.T."/>
            <person name="Perazzolli M."/>
            <person name="Eldredge G."/>
            <person name="Gatto P."/>
            <person name="Oyzerski R."/>
            <person name="Moretto M."/>
            <person name="Gutin N."/>
            <person name="Stefanini M."/>
            <person name="Chen Y."/>
            <person name="Segala C."/>
            <person name="Davenport C."/>
            <person name="Dematte L."/>
            <person name="Mraz A."/>
            <person name="Battilana J."/>
            <person name="Stormo K."/>
            <person name="Costa F."/>
            <person name="Tao Q."/>
            <person name="Si-Ammour A."/>
            <person name="Harkins T."/>
            <person name="Lackey A."/>
            <person name="Perbost C."/>
            <person name="Taillon B."/>
            <person name="Stella A."/>
            <person name="Solovyev V."/>
            <person name="Fawcett J.A."/>
            <person name="Sterck L."/>
            <person name="Vandepoele K."/>
            <person name="Grando S.M."/>
            <person name="Toppo S."/>
            <person name="Moser C."/>
            <person name="Lanchbury J."/>
            <person name="Bogden R."/>
            <person name="Skolnick M."/>
            <person name="Sgaramella V."/>
            <person name="Bhatnagar S.K."/>
            <person name="Fontana P."/>
            <person name="Gutin A."/>
            <person name="Van de Peer Y."/>
            <person name="Salamini F."/>
            <person name="Viola R."/>
        </authorList>
    </citation>
    <scope>NUCLEOTIDE SEQUENCE</scope>
</reference>
<dbReference type="InterPro" id="IPR034197">
    <property type="entry name" value="Peptidases_S8_3"/>
</dbReference>
<sequence length="928" mass="99781">MSSLSLQKKSSSALWFVIVSVLLILHDQVFFPAAVDAKSNVYIVYMGERQHGNLDLITDGHHRMLSEVLGSDEASVESMVYSYKHGFSGFAAKLTEAQAQMFAELPDVVQVIPNRLHKLQTTRSWDYLGLPLDSPTSLLHETKMGDGTIIGLLDTGIWPESEVFSEKGLGPIPSRWNGVCESGELFHGAKACNRKLIGARYLIKGLEAEIGQPFNTTENPDYLSPRDWLGHGTHTSTIAGGSSVHNVSYNGLGLGTVRGGAPRARLAMYKVCWNLYGGVCADADIFKGIDEAIHDGVDVLSLSISSDIPLFSHVDQHDGISIASFHAVVRGIPVVSAAGNSGPSAETVSNTAPWIITVAASTMDRLFATHITLGNNQTITGEAVYLGKDTGFTNLAYPEVSDLLAPRYCESLLPNDTFAAGNVVLCFTSDSSHIAAESVKKAGGLGVIVASNVKNDLSSCSQNFPCIQVSNEIGARILDYIRSTRHPQVRLSPSRTHLGNPVPTKVASFSSRGPSSIAPAILKPDIAGPGFQILGAEPSFVPTSTKYYLMSGTSMATPHVSGAVALLRALNREWSPAAIKSAIVTTAWTTDPSGEPVFAEGQPMKLADPFDFGGGILNPNGAGNPGLVYDMGKDDCILYLCAMGYNNSAIAKVTGRPTSCPCNRPSILDVNLPSITIPNLQYSVSLTRSVTNVGAVDSEYNAVIDPPPGVTIKLEPDRLVFNSKIRTITFRVMVSSARRVSTGFSFGSLAWSDGEHAIYADFRPKYQPKFRVVSRIRTGPALLQSGSSPAVGSVNHQWVAVPDGRKLPLNPRGNFLLTQEEASSYPRLEDSNTNLGGGLLPQFPLIGISTSPVHIVYLGKRQHHDPEFITNTHHEMLTTVLGSKEASVDSMLYSYRHGFSGFAAKLTEAQAQAVSGNLPCHKDYKFYW</sequence>
<feature type="signal peptide" evidence="8">
    <location>
        <begin position="1"/>
        <end position="37"/>
    </location>
</feature>
<dbReference type="CDD" id="cd04852">
    <property type="entry name" value="Peptidases_S8_3"/>
    <property type="match status" value="1"/>
</dbReference>
<evidence type="ECO:0008006" key="13">
    <source>
        <dbReference type="Google" id="ProtNLM"/>
    </source>
</evidence>
<dbReference type="GO" id="GO:0004252">
    <property type="term" value="F:serine-type endopeptidase activity"/>
    <property type="evidence" value="ECO:0007669"/>
    <property type="project" value="UniProtKB-UniRule"/>
</dbReference>
<evidence type="ECO:0000256" key="4">
    <source>
        <dbReference type="ARBA" id="ARBA00022801"/>
    </source>
</evidence>
<evidence type="ECO:0000256" key="3">
    <source>
        <dbReference type="ARBA" id="ARBA00022729"/>
    </source>
</evidence>
<dbReference type="Pfam" id="PF17766">
    <property type="entry name" value="fn3_6"/>
    <property type="match status" value="1"/>
</dbReference>
<keyword evidence="3 8" id="KW-0732">Signal</keyword>
<evidence type="ECO:0000256" key="1">
    <source>
        <dbReference type="ARBA" id="ARBA00011073"/>
    </source>
</evidence>
<dbReference type="InterPro" id="IPR037045">
    <property type="entry name" value="S8pro/Inhibitor_I9_sf"/>
</dbReference>
<organism evidence="12">
    <name type="scientific">Vitis vinifera</name>
    <name type="common">Grape</name>
    <dbReference type="NCBI Taxonomy" id="29760"/>
    <lineage>
        <taxon>Eukaryota</taxon>
        <taxon>Viridiplantae</taxon>
        <taxon>Streptophyta</taxon>
        <taxon>Embryophyta</taxon>
        <taxon>Tracheophyta</taxon>
        <taxon>Spermatophyta</taxon>
        <taxon>Magnoliopsida</taxon>
        <taxon>eudicotyledons</taxon>
        <taxon>Gunneridae</taxon>
        <taxon>Pentapetalae</taxon>
        <taxon>rosids</taxon>
        <taxon>Vitales</taxon>
        <taxon>Vitaceae</taxon>
        <taxon>Viteae</taxon>
        <taxon>Vitis</taxon>
    </lineage>
</organism>
<evidence type="ECO:0000259" key="11">
    <source>
        <dbReference type="Pfam" id="PF17766"/>
    </source>
</evidence>
<evidence type="ECO:0000256" key="8">
    <source>
        <dbReference type="SAM" id="SignalP"/>
    </source>
</evidence>
<evidence type="ECO:0000256" key="7">
    <source>
        <dbReference type="PROSITE-ProRule" id="PRU01240"/>
    </source>
</evidence>
<evidence type="ECO:0000313" key="12">
    <source>
        <dbReference type="EMBL" id="CAN80173.1"/>
    </source>
</evidence>
<dbReference type="AlphaFoldDB" id="A5AKA0"/>
<dbReference type="Pfam" id="PF05922">
    <property type="entry name" value="Inhibitor_I9"/>
    <property type="match status" value="2"/>
</dbReference>
<name>A5AKA0_VITVI</name>
<dbReference type="Gene3D" id="3.40.50.200">
    <property type="entry name" value="Peptidase S8/S53 domain"/>
    <property type="match status" value="1"/>
</dbReference>
<feature type="active site" description="Charge relay system" evidence="6 7">
    <location>
        <position position="231"/>
    </location>
</feature>
<keyword evidence="4 7" id="KW-0378">Hydrolase</keyword>
<dbReference type="ExpressionAtlas" id="A5AKA0">
    <property type="expression patterns" value="baseline and differential"/>
</dbReference>
<dbReference type="Pfam" id="PF00082">
    <property type="entry name" value="Peptidase_S8"/>
    <property type="match status" value="1"/>
</dbReference>
<evidence type="ECO:0000256" key="6">
    <source>
        <dbReference type="PIRSR" id="PIRSR615500-1"/>
    </source>
</evidence>
<dbReference type="PROSITE" id="PS00138">
    <property type="entry name" value="SUBTILASE_SER"/>
    <property type="match status" value="1"/>
</dbReference>
<accession>A5AKA0</accession>
<evidence type="ECO:0000259" key="9">
    <source>
        <dbReference type="Pfam" id="PF00082"/>
    </source>
</evidence>
<dbReference type="FunFam" id="3.30.70.80:FF:000002">
    <property type="entry name" value="Subtilisin-like protease SBT5.3"/>
    <property type="match status" value="2"/>
</dbReference>
<dbReference type="Gene3D" id="2.60.40.2310">
    <property type="match status" value="1"/>
</dbReference>
<comment type="similarity">
    <text evidence="1 7">Belongs to the peptidase S8 family.</text>
</comment>
<protein>
    <recommendedName>
        <fullName evidence="13">Subtilisin-like protease SBT3.6</fullName>
    </recommendedName>
</protein>
<feature type="domain" description="Inhibitor I9" evidence="10">
    <location>
        <begin position="41"/>
        <end position="119"/>
    </location>
</feature>
<feature type="active site" description="Charge relay system" evidence="6 7">
    <location>
        <position position="154"/>
    </location>
</feature>
<dbReference type="FunFam" id="3.40.50.200:FF:000006">
    <property type="entry name" value="Subtilisin-like protease SBT1.5"/>
    <property type="match status" value="1"/>
</dbReference>
<feature type="chain" id="PRO_5002679304" description="Subtilisin-like protease SBT3.6" evidence="8">
    <location>
        <begin position="38"/>
        <end position="928"/>
    </location>
</feature>
<dbReference type="InterPro" id="IPR045051">
    <property type="entry name" value="SBT"/>
</dbReference>
<feature type="domain" description="Subtilisin-like protease fibronectin type-III" evidence="11">
    <location>
        <begin position="669"/>
        <end position="758"/>
    </location>
</feature>
<dbReference type="SUPFAM" id="SSF52743">
    <property type="entry name" value="Subtilisin-like"/>
    <property type="match status" value="1"/>
</dbReference>
<keyword evidence="2 7" id="KW-0645">Protease</keyword>
<dbReference type="InterPro" id="IPR000209">
    <property type="entry name" value="Peptidase_S8/S53_dom"/>
</dbReference>
<dbReference type="InterPro" id="IPR041469">
    <property type="entry name" value="Subtilisin-like_FN3"/>
</dbReference>
<evidence type="ECO:0000256" key="2">
    <source>
        <dbReference type="ARBA" id="ARBA00022670"/>
    </source>
</evidence>
<evidence type="ECO:0000256" key="5">
    <source>
        <dbReference type="ARBA" id="ARBA00022825"/>
    </source>
</evidence>
<proteinExistence type="inferred from homology"/>
<dbReference type="FunFam" id="3.50.30.30:FF:000005">
    <property type="entry name" value="subtilisin-like protease SBT1.5"/>
    <property type="match status" value="1"/>
</dbReference>
<dbReference type="InterPro" id="IPR015500">
    <property type="entry name" value="Peptidase_S8_subtilisin-rel"/>
</dbReference>
<dbReference type="Gene3D" id="3.30.70.80">
    <property type="entry name" value="Peptidase S8 propeptide/proteinase inhibitor I9"/>
    <property type="match status" value="2"/>
</dbReference>
<keyword evidence="5 7" id="KW-0720">Serine protease</keyword>
<dbReference type="InterPro" id="IPR023828">
    <property type="entry name" value="Peptidase_S8_Ser-AS"/>
</dbReference>
<dbReference type="Gene3D" id="3.50.30.30">
    <property type="match status" value="1"/>
</dbReference>
<dbReference type="GO" id="GO:0006508">
    <property type="term" value="P:proteolysis"/>
    <property type="evidence" value="ECO:0007669"/>
    <property type="project" value="UniProtKB-KW"/>
</dbReference>
<dbReference type="FunFam" id="2.60.40.2310:FF:000002">
    <property type="entry name" value="p69E protein-like"/>
    <property type="match status" value="1"/>
</dbReference>
<gene>
    <name evidence="12" type="ORF">VITISV_018392</name>
</gene>
<dbReference type="EMBL" id="AM428692">
    <property type="protein sequence ID" value="CAN80173.1"/>
    <property type="molecule type" value="Genomic_DNA"/>
</dbReference>
<dbReference type="InterPro" id="IPR036852">
    <property type="entry name" value="Peptidase_S8/S53_dom_sf"/>
</dbReference>
<dbReference type="PANTHER" id="PTHR10795">
    <property type="entry name" value="PROPROTEIN CONVERTASE SUBTILISIN/KEXIN"/>
    <property type="match status" value="1"/>
</dbReference>
<dbReference type="CDD" id="cd02120">
    <property type="entry name" value="PA_subtilisin_like"/>
    <property type="match status" value="1"/>
</dbReference>
<dbReference type="PRINTS" id="PR00723">
    <property type="entry name" value="SUBTILISIN"/>
</dbReference>
<evidence type="ECO:0000259" key="10">
    <source>
        <dbReference type="Pfam" id="PF05922"/>
    </source>
</evidence>